<dbReference type="GO" id="GO:0016407">
    <property type="term" value="F:acetyltransferase activity"/>
    <property type="evidence" value="ECO:0007669"/>
    <property type="project" value="InterPro"/>
</dbReference>
<reference evidence="2" key="2">
    <citation type="submission" date="2021-09" db="EMBL/GenBank/DDBJ databases">
        <authorList>
            <person name="Gilroy R."/>
        </authorList>
    </citation>
    <scope>NUCLEOTIDE SEQUENCE</scope>
    <source>
        <strain evidence="2">ChiGjej1B1-18357</strain>
    </source>
</reference>
<evidence type="ECO:0000256" key="1">
    <source>
        <dbReference type="ARBA" id="ARBA00006547"/>
    </source>
</evidence>
<comment type="similarity">
    <text evidence="1">Belongs to the arylamine N-acetyltransferase family.</text>
</comment>
<gene>
    <name evidence="2" type="ORF">K8V11_02430</name>
</gene>
<dbReference type="InterPro" id="IPR038765">
    <property type="entry name" value="Papain-like_cys_pep_sf"/>
</dbReference>
<dbReference type="Gene3D" id="3.30.2140.10">
    <property type="entry name" value="Arylamine N-acetyltransferase"/>
    <property type="match status" value="1"/>
</dbReference>
<dbReference type="RefSeq" id="WP_303910623.1">
    <property type="nucleotide sequence ID" value="NZ_DYXM01000050.1"/>
</dbReference>
<name>A0A921JXI2_9ACTN</name>
<dbReference type="SUPFAM" id="SSF54001">
    <property type="entry name" value="Cysteine proteinases"/>
    <property type="match status" value="1"/>
</dbReference>
<proteinExistence type="inferred from homology"/>
<reference evidence="2" key="1">
    <citation type="journal article" date="2021" name="PeerJ">
        <title>Extensive microbial diversity within the chicken gut microbiome revealed by metagenomics and culture.</title>
        <authorList>
            <person name="Gilroy R."/>
            <person name="Ravi A."/>
            <person name="Getino M."/>
            <person name="Pursley I."/>
            <person name="Horton D.L."/>
            <person name="Alikhan N.F."/>
            <person name="Baker D."/>
            <person name="Gharbi K."/>
            <person name="Hall N."/>
            <person name="Watson M."/>
            <person name="Adriaenssens E.M."/>
            <person name="Foster-Nyarko E."/>
            <person name="Jarju S."/>
            <person name="Secka A."/>
            <person name="Antonio M."/>
            <person name="Oren A."/>
            <person name="Chaudhuri R.R."/>
            <person name="La Ragione R."/>
            <person name="Hildebrand F."/>
            <person name="Pallen M.J."/>
        </authorList>
    </citation>
    <scope>NUCLEOTIDE SEQUENCE</scope>
    <source>
        <strain evidence="2">ChiGjej1B1-18357</strain>
    </source>
</reference>
<dbReference type="EMBL" id="DYXM01000050">
    <property type="protein sequence ID" value="HJE89853.1"/>
    <property type="molecule type" value="Genomic_DNA"/>
</dbReference>
<dbReference type="PANTHER" id="PTHR11786">
    <property type="entry name" value="N-HYDROXYARYLAMINE O-ACETYLTRANSFERASE"/>
    <property type="match status" value="1"/>
</dbReference>
<sequence>MSTSPTEDTRFGEGPSWHTEDFDIPAYLAATGAEHLGGAPATVDALTELHKAHVHTFPFANVDILLGTRHGVAPRDVQDRLVRRHRGGYCFDHAQIFAAAAEHLGFEVTRHLGRVHSEHNSRTHMTVMARIDGERWLCDPGFGFSLSTPILVADGAESSGAGRTFTLSEAGEGASRRWSLWRDGELQHVTDELPVWPVDVVEGDLFASTHPSAPFPNHLMCMRHTDAGHVTLTETTRTDRPSGGMTSHAEIGPDDVLAGLEELGISLDNSESSQLREWLQAR</sequence>
<evidence type="ECO:0000313" key="3">
    <source>
        <dbReference type="Proteomes" id="UP000776650"/>
    </source>
</evidence>
<evidence type="ECO:0000313" key="2">
    <source>
        <dbReference type="EMBL" id="HJE89853.1"/>
    </source>
</evidence>
<protein>
    <submittedName>
        <fullName evidence="2">Arylamine N-acetyltransferase</fullName>
    </submittedName>
</protein>
<dbReference type="Pfam" id="PF00797">
    <property type="entry name" value="Acetyltransf_2"/>
    <property type="match status" value="1"/>
</dbReference>
<organism evidence="2 3">
    <name type="scientific">Dietzia timorensis</name>
    <dbReference type="NCBI Taxonomy" id="499555"/>
    <lineage>
        <taxon>Bacteria</taxon>
        <taxon>Bacillati</taxon>
        <taxon>Actinomycetota</taxon>
        <taxon>Actinomycetes</taxon>
        <taxon>Mycobacteriales</taxon>
        <taxon>Dietziaceae</taxon>
        <taxon>Dietzia</taxon>
    </lineage>
</organism>
<dbReference type="InterPro" id="IPR001447">
    <property type="entry name" value="Arylamine_N-AcTrfase"/>
</dbReference>
<dbReference type="AlphaFoldDB" id="A0A921JXI2"/>
<dbReference type="Gene3D" id="2.40.128.150">
    <property type="entry name" value="Cysteine proteinases"/>
    <property type="match status" value="1"/>
</dbReference>
<accession>A0A921JXI2</accession>
<comment type="caution">
    <text evidence="2">The sequence shown here is derived from an EMBL/GenBank/DDBJ whole genome shotgun (WGS) entry which is preliminary data.</text>
</comment>
<dbReference type="PANTHER" id="PTHR11786:SF0">
    <property type="entry name" value="ARYLAMINE N-ACETYLTRANSFERASE 4-RELATED"/>
    <property type="match status" value="1"/>
</dbReference>
<dbReference type="Proteomes" id="UP000776650">
    <property type="component" value="Unassembled WGS sequence"/>
</dbReference>